<evidence type="ECO:0000313" key="7">
    <source>
        <dbReference type="Proteomes" id="UP000279968"/>
    </source>
</evidence>
<dbReference type="GO" id="GO:0008234">
    <property type="term" value="F:cysteine-type peptidase activity"/>
    <property type="evidence" value="ECO:0007669"/>
    <property type="project" value="UniProtKB-KW"/>
</dbReference>
<dbReference type="RefSeq" id="WP_120778731.1">
    <property type="nucleotide sequence ID" value="NZ_JBHLUP010000009.1"/>
</dbReference>
<dbReference type="Pfam" id="PF00877">
    <property type="entry name" value="NLPC_P60"/>
    <property type="match status" value="1"/>
</dbReference>
<dbReference type="InterPro" id="IPR038765">
    <property type="entry name" value="Papain-like_cys_pep_sf"/>
</dbReference>
<organism evidence="6 7">
    <name type="scientific">Micromonospora costi</name>
    <dbReference type="NCBI Taxonomy" id="1530042"/>
    <lineage>
        <taxon>Bacteria</taxon>
        <taxon>Bacillati</taxon>
        <taxon>Actinomycetota</taxon>
        <taxon>Actinomycetes</taxon>
        <taxon>Micromonosporales</taxon>
        <taxon>Micromonosporaceae</taxon>
        <taxon>Micromonospora</taxon>
    </lineage>
</organism>
<comment type="caution">
    <text evidence="6">The sequence shown here is derived from an EMBL/GenBank/DDBJ whole genome shotgun (WGS) entry which is preliminary data.</text>
</comment>
<evidence type="ECO:0000259" key="5">
    <source>
        <dbReference type="PROSITE" id="PS51935"/>
    </source>
</evidence>
<accession>A0A3B0ADE5</accession>
<name>A0A3B0ADE5_9ACTN</name>
<sequence>MRNLRILLTVMAIAAVLVAGLVVVRLVRGDSTTAPSSGWSGPTGATSTPRNDVERLAQQYELVERNRPERTEVRRRSDKALVATLTVGARTVVVAGPHRQFAEPSSTPAVIDSTSWVRVAPQAWQPQRSEDEKFAGWLLDQIEDESPPIDVLGATMQYLADAPDGRNRDGVRYIGDAGFGYVHSADERDGADFYDYLEIPWKFSDTGKAKPSKRWDRDLDCSGYVRLIYGYRFGIPLLNGPVSTTVNGLPRTAASMAAYARSVLIAAGRTPSRPPTDLSTLLPGDLVFFALHDDPNLITHSGIYLGKDTDGGMRFVSSRGTVDGPTFGDVRGDGVVDSGYFGDRLRRVIRL</sequence>
<dbReference type="Gene3D" id="3.90.1720.10">
    <property type="entry name" value="endopeptidase domain like (from Nostoc punctiforme)"/>
    <property type="match status" value="1"/>
</dbReference>
<reference evidence="6 7" key="1">
    <citation type="journal article" date="2015" name="Int. J. Syst. Evol. Microbiol.">
        <title>Micromonospora costi sp. nov., isolated from a leaf of Costus speciosus.</title>
        <authorList>
            <person name="Thawai C."/>
        </authorList>
    </citation>
    <scope>NUCLEOTIDE SEQUENCE [LARGE SCALE GENOMIC DNA]</scope>
    <source>
        <strain evidence="6 7">CS1-12</strain>
    </source>
</reference>
<proteinExistence type="inferred from homology"/>
<keyword evidence="2" id="KW-0645">Protease</keyword>
<gene>
    <name evidence="6" type="ORF">D7193_08550</name>
</gene>
<dbReference type="GO" id="GO:0006508">
    <property type="term" value="P:proteolysis"/>
    <property type="evidence" value="ECO:0007669"/>
    <property type="project" value="UniProtKB-KW"/>
</dbReference>
<keyword evidence="4" id="KW-0788">Thiol protease</keyword>
<evidence type="ECO:0000256" key="3">
    <source>
        <dbReference type="ARBA" id="ARBA00022801"/>
    </source>
</evidence>
<feature type="domain" description="NlpC/P60" evidence="5">
    <location>
        <begin position="183"/>
        <end position="351"/>
    </location>
</feature>
<dbReference type="AlphaFoldDB" id="A0A3B0ADE5"/>
<dbReference type="SUPFAM" id="SSF54001">
    <property type="entry name" value="Cysteine proteinases"/>
    <property type="match status" value="1"/>
</dbReference>
<dbReference type="InterPro" id="IPR000064">
    <property type="entry name" value="NLP_P60_dom"/>
</dbReference>
<evidence type="ECO:0000256" key="2">
    <source>
        <dbReference type="ARBA" id="ARBA00022670"/>
    </source>
</evidence>
<keyword evidence="7" id="KW-1185">Reference proteome</keyword>
<dbReference type="PROSITE" id="PS51935">
    <property type="entry name" value="NLPC_P60"/>
    <property type="match status" value="1"/>
</dbReference>
<keyword evidence="3" id="KW-0378">Hydrolase</keyword>
<comment type="similarity">
    <text evidence="1">Belongs to the peptidase C40 family.</text>
</comment>
<dbReference type="Proteomes" id="UP000279968">
    <property type="component" value="Unassembled WGS sequence"/>
</dbReference>
<dbReference type="EMBL" id="RBAN01000001">
    <property type="protein sequence ID" value="RKN58565.1"/>
    <property type="molecule type" value="Genomic_DNA"/>
</dbReference>
<dbReference type="OrthoDB" id="4872947at2"/>
<evidence type="ECO:0000313" key="6">
    <source>
        <dbReference type="EMBL" id="RKN58565.1"/>
    </source>
</evidence>
<evidence type="ECO:0000256" key="4">
    <source>
        <dbReference type="ARBA" id="ARBA00022807"/>
    </source>
</evidence>
<evidence type="ECO:0000256" key="1">
    <source>
        <dbReference type="ARBA" id="ARBA00007074"/>
    </source>
</evidence>
<protein>
    <recommendedName>
        <fullName evidence="5">NlpC/P60 domain-containing protein</fullName>
    </recommendedName>
</protein>